<dbReference type="Pfam" id="PF07804">
    <property type="entry name" value="HipA_C"/>
    <property type="match status" value="1"/>
</dbReference>
<dbReference type="Pfam" id="PF13657">
    <property type="entry name" value="Couple_hipA"/>
    <property type="match status" value="1"/>
</dbReference>
<accession>A0A432YIC4</accession>
<sequence>MTSKAYVFIEGLESEPVICGVLQYDANNSLGRFRYGQSYLARDNAFALDPVHLPLSEEIFETRANKGLFGVLMDAGADTWGRKLINQLRKAKPQNELEYLIAGASMGVGAVSFSLSQSKAKAKISRNTLDDLQLLISGKKAILSAEKVSVEVKKAFQYGESMGGARPKTILRHDNQLFLIKFNRADDLYNVARVEAATMAMLNEVDGVRIAKTTLVEGAEDVLMSQRFDRRGTHITHHFISANSLLSEGSVSDAMLKSSYSYGALAEHLRKYSESPDDAPELFKRMVFNVLIGNTDDHGRNHALLWDLESGGWRLSPTYDVLPINNNRQHALGIGDDGRTGSLANLLSQSRRFAVPPAKAQKIVQSIQELVSEWPGYFASRGVGEADIESLKAIIPTSEQLKV</sequence>
<dbReference type="PANTHER" id="PTHR37419:SF8">
    <property type="entry name" value="TOXIN YJJJ"/>
    <property type="match status" value="1"/>
</dbReference>
<dbReference type="GO" id="GO:0005829">
    <property type="term" value="C:cytosol"/>
    <property type="evidence" value="ECO:0007669"/>
    <property type="project" value="TreeGrafter"/>
</dbReference>
<dbReference type="Proteomes" id="UP000288361">
    <property type="component" value="Unassembled WGS sequence"/>
</dbReference>
<evidence type="ECO:0000259" key="5">
    <source>
        <dbReference type="Pfam" id="PF13657"/>
    </source>
</evidence>
<dbReference type="PANTHER" id="PTHR37419">
    <property type="entry name" value="SERINE/THREONINE-PROTEIN KINASE TOXIN HIPA"/>
    <property type="match status" value="1"/>
</dbReference>
<comment type="caution">
    <text evidence="6">The sequence shown here is derived from an EMBL/GenBank/DDBJ whole genome shotgun (WGS) entry which is preliminary data.</text>
</comment>
<dbReference type="InterPro" id="IPR012893">
    <property type="entry name" value="HipA-like_C"/>
</dbReference>
<protein>
    <submittedName>
        <fullName evidence="6">Type II toxin-antitoxin system HipA family toxin</fullName>
    </submittedName>
</protein>
<dbReference type="Gene3D" id="1.10.1070.20">
    <property type="match status" value="1"/>
</dbReference>
<evidence type="ECO:0000313" key="6">
    <source>
        <dbReference type="EMBL" id="RUO60680.1"/>
    </source>
</evidence>
<reference evidence="6 7" key="1">
    <citation type="journal article" date="2011" name="Front. Microbiol.">
        <title>Genomic signatures of strain selection and enhancement in Bacillus atrophaeus var. globigii, a historical biowarfare simulant.</title>
        <authorList>
            <person name="Gibbons H.S."/>
            <person name="Broomall S.M."/>
            <person name="McNew L.A."/>
            <person name="Daligault H."/>
            <person name="Chapman C."/>
            <person name="Bruce D."/>
            <person name="Karavis M."/>
            <person name="Krepps M."/>
            <person name="McGregor P.A."/>
            <person name="Hong C."/>
            <person name="Park K.H."/>
            <person name="Akmal A."/>
            <person name="Feldman A."/>
            <person name="Lin J.S."/>
            <person name="Chang W.E."/>
            <person name="Higgs B.W."/>
            <person name="Demirev P."/>
            <person name="Lindquist J."/>
            <person name="Liem A."/>
            <person name="Fochler E."/>
            <person name="Read T.D."/>
            <person name="Tapia R."/>
            <person name="Johnson S."/>
            <person name="Bishop-Lilly K.A."/>
            <person name="Detter C."/>
            <person name="Han C."/>
            <person name="Sozhamannan S."/>
            <person name="Rosenzweig C.N."/>
            <person name="Skowronski E.W."/>
        </authorList>
    </citation>
    <scope>NUCLEOTIDE SEQUENCE [LARGE SCALE GENOMIC DNA]</scope>
    <source>
        <strain evidence="6 7">TPS4-2</strain>
    </source>
</reference>
<feature type="domain" description="HipA-like C-terminal" evidence="4">
    <location>
        <begin position="161"/>
        <end position="374"/>
    </location>
</feature>
<dbReference type="EMBL" id="PIQA01000014">
    <property type="protein sequence ID" value="RUO60680.1"/>
    <property type="molecule type" value="Genomic_DNA"/>
</dbReference>
<evidence type="ECO:0000256" key="3">
    <source>
        <dbReference type="ARBA" id="ARBA00022777"/>
    </source>
</evidence>
<organism evidence="6 7">
    <name type="scientific">Idiomarina piscisalsi</name>
    <dbReference type="NCBI Taxonomy" id="1096243"/>
    <lineage>
        <taxon>Bacteria</taxon>
        <taxon>Pseudomonadati</taxon>
        <taxon>Pseudomonadota</taxon>
        <taxon>Gammaproteobacteria</taxon>
        <taxon>Alteromonadales</taxon>
        <taxon>Idiomarinaceae</taxon>
        <taxon>Idiomarina</taxon>
    </lineage>
</organism>
<dbReference type="GO" id="GO:0004674">
    <property type="term" value="F:protein serine/threonine kinase activity"/>
    <property type="evidence" value="ECO:0007669"/>
    <property type="project" value="TreeGrafter"/>
</dbReference>
<keyword evidence="3" id="KW-0418">Kinase</keyword>
<keyword evidence="2" id="KW-0808">Transferase</keyword>
<feature type="domain" description="HipA N-terminal subdomain 1" evidence="5">
    <location>
        <begin position="19"/>
        <end position="113"/>
    </location>
</feature>
<dbReference type="InterPro" id="IPR052028">
    <property type="entry name" value="HipA_Ser/Thr_kinase"/>
</dbReference>
<evidence type="ECO:0000313" key="7">
    <source>
        <dbReference type="Proteomes" id="UP000288361"/>
    </source>
</evidence>
<dbReference type="InterPro" id="IPR017508">
    <property type="entry name" value="HipA_N1"/>
</dbReference>
<gene>
    <name evidence="6" type="ORF">CWI73_11545</name>
</gene>
<dbReference type="RefSeq" id="WP_126752916.1">
    <property type="nucleotide sequence ID" value="NZ_JBHUMT010000013.1"/>
</dbReference>
<evidence type="ECO:0000256" key="1">
    <source>
        <dbReference type="ARBA" id="ARBA00010164"/>
    </source>
</evidence>
<comment type="similarity">
    <text evidence="1">Belongs to the HipA Ser/Thr kinase family.</text>
</comment>
<proteinExistence type="inferred from homology"/>
<dbReference type="AlphaFoldDB" id="A0A432YIC4"/>
<name>A0A432YIC4_9GAMM</name>
<evidence type="ECO:0000259" key="4">
    <source>
        <dbReference type="Pfam" id="PF07804"/>
    </source>
</evidence>
<evidence type="ECO:0000256" key="2">
    <source>
        <dbReference type="ARBA" id="ARBA00022679"/>
    </source>
</evidence>